<organism evidence="3 4">
    <name type="scientific">Junco hyemalis</name>
    <name type="common">Dark-eyed junco</name>
    <dbReference type="NCBI Taxonomy" id="40217"/>
    <lineage>
        <taxon>Eukaryota</taxon>
        <taxon>Metazoa</taxon>
        <taxon>Chordata</taxon>
        <taxon>Craniata</taxon>
        <taxon>Vertebrata</taxon>
        <taxon>Euteleostomi</taxon>
        <taxon>Archelosauria</taxon>
        <taxon>Archosauria</taxon>
        <taxon>Dinosauria</taxon>
        <taxon>Saurischia</taxon>
        <taxon>Theropoda</taxon>
        <taxon>Coelurosauria</taxon>
        <taxon>Aves</taxon>
        <taxon>Neognathae</taxon>
        <taxon>Neoaves</taxon>
        <taxon>Telluraves</taxon>
        <taxon>Australaves</taxon>
        <taxon>Passeriformes</taxon>
        <taxon>Passerellidae</taxon>
        <taxon>Junco</taxon>
    </lineage>
</organism>
<dbReference type="InterPro" id="IPR049270">
    <property type="entry name" value="CFAP58_CC"/>
</dbReference>
<dbReference type="Pfam" id="PF21771">
    <property type="entry name" value="CFAP58_CC"/>
    <property type="match status" value="1"/>
</dbReference>
<evidence type="ECO:0000313" key="3">
    <source>
        <dbReference type="Ensembl" id="ENSJHYP00000006501.1"/>
    </source>
</evidence>
<feature type="coiled-coil region" evidence="1">
    <location>
        <begin position="22"/>
        <end position="56"/>
    </location>
</feature>
<evidence type="ECO:0000259" key="2">
    <source>
        <dbReference type="Pfam" id="PF21771"/>
    </source>
</evidence>
<accession>A0A8C5IQ98</accession>
<reference evidence="3" key="1">
    <citation type="submission" date="2025-08" db="UniProtKB">
        <authorList>
            <consortium name="Ensembl"/>
        </authorList>
    </citation>
    <scope>IDENTIFICATION</scope>
</reference>
<reference evidence="3" key="2">
    <citation type="submission" date="2025-09" db="UniProtKB">
        <authorList>
            <consortium name="Ensembl"/>
        </authorList>
    </citation>
    <scope>IDENTIFICATION</scope>
</reference>
<evidence type="ECO:0000256" key="1">
    <source>
        <dbReference type="SAM" id="Coils"/>
    </source>
</evidence>
<dbReference type="Ensembl" id="ENSJHYT00000007944.1">
    <property type="protein sequence ID" value="ENSJHYP00000006501.1"/>
    <property type="gene ID" value="ENSJHYG00000005244.1"/>
</dbReference>
<evidence type="ECO:0000313" key="4">
    <source>
        <dbReference type="Proteomes" id="UP000694408"/>
    </source>
</evidence>
<feature type="domain" description="Cilia- and flagella-associated protein 58 central coiled coil" evidence="2">
    <location>
        <begin position="1"/>
        <end position="70"/>
    </location>
</feature>
<sequence length="93" mass="11019">IDGLVRERDMLNQNLIKAANANQKQIDLMKFHEQSKQNLETEIQDCKIEAQKQRKIIYQLEKERESFIKELTFQRTGRLPWITKGAVPDSAYR</sequence>
<protein>
    <recommendedName>
        <fullName evidence="2">Cilia- and flagella-associated protein 58 central coiled coil domain-containing protein</fullName>
    </recommendedName>
</protein>
<name>A0A8C5IQ98_JUNHY</name>
<dbReference type="AlphaFoldDB" id="A0A8C5IQ98"/>
<dbReference type="Proteomes" id="UP000694408">
    <property type="component" value="Unplaced"/>
</dbReference>
<keyword evidence="1" id="KW-0175">Coiled coil</keyword>
<keyword evidence="4" id="KW-1185">Reference proteome</keyword>
<proteinExistence type="predicted"/>
<dbReference type="OMA" id="MFNTTDR"/>